<feature type="domain" description="Thioredoxin" evidence="1">
    <location>
        <begin position="4"/>
        <end position="89"/>
    </location>
</feature>
<evidence type="ECO:0000313" key="2">
    <source>
        <dbReference type="EMBL" id="MFB9757087.1"/>
    </source>
</evidence>
<accession>A0ABV5W9P5</accession>
<dbReference type="InterPro" id="IPR013766">
    <property type="entry name" value="Thioredoxin_domain"/>
</dbReference>
<dbReference type="SUPFAM" id="SSF52833">
    <property type="entry name" value="Thioredoxin-like"/>
    <property type="match status" value="1"/>
</dbReference>
<evidence type="ECO:0000313" key="3">
    <source>
        <dbReference type="Proteomes" id="UP001589609"/>
    </source>
</evidence>
<dbReference type="Proteomes" id="UP001589609">
    <property type="component" value="Unassembled WGS sequence"/>
</dbReference>
<organism evidence="2 3">
    <name type="scientific">Ectobacillus funiculus</name>
    <dbReference type="NCBI Taxonomy" id="137993"/>
    <lineage>
        <taxon>Bacteria</taxon>
        <taxon>Bacillati</taxon>
        <taxon>Bacillota</taxon>
        <taxon>Bacilli</taxon>
        <taxon>Bacillales</taxon>
        <taxon>Bacillaceae</taxon>
        <taxon>Ectobacillus</taxon>
    </lineage>
</organism>
<evidence type="ECO:0000259" key="1">
    <source>
        <dbReference type="Pfam" id="PF00085"/>
    </source>
</evidence>
<dbReference type="Pfam" id="PF00085">
    <property type="entry name" value="Thioredoxin"/>
    <property type="match status" value="1"/>
</dbReference>
<reference evidence="2 3" key="1">
    <citation type="submission" date="2024-09" db="EMBL/GenBank/DDBJ databases">
        <authorList>
            <person name="Sun Q."/>
            <person name="Mori K."/>
        </authorList>
    </citation>
    <scope>NUCLEOTIDE SEQUENCE [LARGE SCALE GENOMIC DNA]</scope>
    <source>
        <strain evidence="2 3">JCM 11201</strain>
    </source>
</reference>
<dbReference type="EMBL" id="JBHMAF010000004">
    <property type="protein sequence ID" value="MFB9757087.1"/>
    <property type="molecule type" value="Genomic_DNA"/>
</dbReference>
<sequence>MIEWTGEDVESNIQEEEATVLYVQTPMCGTCQLAKRMLTVVEAALELTVGTVNLNYAPYLAERYEIESVPCLLVFKRGIVAKRMYAFQSVDFIYNELQKLDIFPKK</sequence>
<gene>
    <name evidence="2" type="ORF">ACFFMS_00765</name>
</gene>
<name>A0ABV5W9P5_9BACI</name>
<dbReference type="Gene3D" id="3.40.30.10">
    <property type="entry name" value="Glutaredoxin"/>
    <property type="match status" value="1"/>
</dbReference>
<keyword evidence="3" id="KW-1185">Reference proteome</keyword>
<proteinExistence type="predicted"/>
<dbReference type="CDD" id="cd02947">
    <property type="entry name" value="TRX_family"/>
    <property type="match status" value="1"/>
</dbReference>
<dbReference type="InterPro" id="IPR036249">
    <property type="entry name" value="Thioredoxin-like_sf"/>
</dbReference>
<protein>
    <submittedName>
        <fullName evidence="2">Thioredoxin family protein</fullName>
    </submittedName>
</protein>
<dbReference type="RefSeq" id="WP_129729473.1">
    <property type="nucleotide sequence ID" value="NZ_JBHMAF010000004.1"/>
</dbReference>
<comment type="caution">
    <text evidence="2">The sequence shown here is derived from an EMBL/GenBank/DDBJ whole genome shotgun (WGS) entry which is preliminary data.</text>
</comment>